<dbReference type="SMART" id="SM00320">
    <property type="entry name" value="WD40"/>
    <property type="match status" value="6"/>
</dbReference>
<dbReference type="EMBL" id="KI894019">
    <property type="protein sequence ID" value="OCF27124.1"/>
    <property type="molecule type" value="Genomic_DNA"/>
</dbReference>
<protein>
    <recommendedName>
        <fullName evidence="10">Peroxin-7</fullName>
    </recommendedName>
</protein>
<evidence type="ECO:0000313" key="13">
    <source>
        <dbReference type="EMBL" id="WVW81269.1"/>
    </source>
</evidence>
<keyword evidence="6" id="KW-0677">Repeat</keyword>
<reference evidence="13" key="2">
    <citation type="submission" date="2013-07" db="EMBL/GenBank/DDBJ databases">
        <authorList>
            <consortium name="The Broad Institute Genome Sequencing Platform"/>
            <person name="Cuomo C."/>
            <person name="Litvintseva A."/>
            <person name="Chen Y."/>
            <person name="Heitman J."/>
            <person name="Sun S."/>
            <person name="Springer D."/>
            <person name="Dromer F."/>
            <person name="Young S.K."/>
            <person name="Zeng Q."/>
            <person name="Gargeya S."/>
            <person name="Fitzgerald M."/>
            <person name="Abouelleil A."/>
            <person name="Alvarado L."/>
            <person name="Berlin A.M."/>
            <person name="Chapman S.B."/>
            <person name="Dewar J."/>
            <person name="Goldberg J."/>
            <person name="Griggs A."/>
            <person name="Gujja S."/>
            <person name="Hansen M."/>
            <person name="Howarth C."/>
            <person name="Imamovic A."/>
            <person name="Larimer J."/>
            <person name="McCowan C."/>
            <person name="Murphy C."/>
            <person name="Pearson M."/>
            <person name="Priest M."/>
            <person name="Roberts A."/>
            <person name="Saif S."/>
            <person name="Shea T."/>
            <person name="Sykes S."/>
            <person name="Wortman J."/>
            <person name="Nusbaum C."/>
            <person name="Birren B."/>
        </authorList>
    </citation>
    <scope>NUCLEOTIDE SEQUENCE</scope>
    <source>
        <strain evidence="13">CBS 10118</strain>
    </source>
</reference>
<feature type="repeat" description="WD" evidence="11">
    <location>
        <begin position="154"/>
        <end position="196"/>
    </location>
</feature>
<dbReference type="GO" id="GO:0005829">
    <property type="term" value="C:cytosol"/>
    <property type="evidence" value="ECO:0007669"/>
    <property type="project" value="UniProtKB-SubCell"/>
</dbReference>
<name>A0A1B9G7W4_9TREE</name>
<keyword evidence="8" id="KW-0576">Peroxisome</keyword>
<comment type="similarity">
    <text evidence="9">Belongs to the WD repeat peroxin-7 family.</text>
</comment>
<evidence type="ECO:0000256" key="7">
    <source>
        <dbReference type="ARBA" id="ARBA00022927"/>
    </source>
</evidence>
<comment type="subcellular location">
    <subcellularLocation>
        <location evidence="2">Cytoplasm</location>
        <location evidence="2">Cytosol</location>
    </subcellularLocation>
    <subcellularLocation>
        <location evidence="1">Peroxisome matrix</location>
    </subcellularLocation>
</comment>
<dbReference type="PROSITE" id="PS00678">
    <property type="entry name" value="WD_REPEATS_1"/>
    <property type="match status" value="2"/>
</dbReference>
<dbReference type="PRINTS" id="PR00320">
    <property type="entry name" value="GPROTEINBRPT"/>
</dbReference>
<dbReference type="EMBL" id="CP144542">
    <property type="protein sequence ID" value="WVW81269.1"/>
    <property type="molecule type" value="Genomic_DNA"/>
</dbReference>
<dbReference type="STRING" id="1296100.A0A1B9G7W4"/>
<reference evidence="12" key="3">
    <citation type="submission" date="2014-01" db="EMBL/GenBank/DDBJ databases">
        <title>Evolution of pathogenesis and genome organization in the Tremellales.</title>
        <authorList>
            <person name="Cuomo C."/>
            <person name="Litvintseva A."/>
            <person name="Heitman J."/>
            <person name="Chen Y."/>
            <person name="Sun S."/>
            <person name="Springer D."/>
            <person name="Dromer F."/>
            <person name="Young S."/>
            <person name="Zeng Q."/>
            <person name="Chapman S."/>
            <person name="Gujja S."/>
            <person name="Saif S."/>
            <person name="Birren B."/>
        </authorList>
    </citation>
    <scope>NUCLEOTIDE SEQUENCE</scope>
    <source>
        <strain evidence="12">CBS 10118</strain>
    </source>
</reference>
<organism evidence="12">
    <name type="scientific">Kwoniella bestiolae CBS 10118</name>
    <dbReference type="NCBI Taxonomy" id="1296100"/>
    <lineage>
        <taxon>Eukaryota</taxon>
        <taxon>Fungi</taxon>
        <taxon>Dikarya</taxon>
        <taxon>Basidiomycota</taxon>
        <taxon>Agaricomycotina</taxon>
        <taxon>Tremellomycetes</taxon>
        <taxon>Tremellales</taxon>
        <taxon>Cryptococcaceae</taxon>
        <taxon>Kwoniella</taxon>
    </lineage>
</organism>
<dbReference type="Pfam" id="PF00400">
    <property type="entry name" value="WD40"/>
    <property type="match status" value="4"/>
</dbReference>
<evidence type="ECO:0000256" key="5">
    <source>
        <dbReference type="ARBA" id="ARBA00022574"/>
    </source>
</evidence>
<feature type="repeat" description="WD" evidence="11">
    <location>
        <begin position="255"/>
        <end position="297"/>
    </location>
</feature>
<reference evidence="12" key="1">
    <citation type="submission" date="2013-07" db="EMBL/GenBank/DDBJ databases">
        <title>The Genome Sequence of Cryptococcus bestiolae CBS10118.</title>
        <authorList>
            <consortium name="The Broad Institute Genome Sequencing Platform"/>
            <person name="Cuomo C."/>
            <person name="Litvintseva A."/>
            <person name="Chen Y."/>
            <person name="Heitman J."/>
            <person name="Sun S."/>
            <person name="Springer D."/>
            <person name="Dromer F."/>
            <person name="Young S.K."/>
            <person name="Zeng Q."/>
            <person name="Gargeya S."/>
            <person name="Fitzgerald M."/>
            <person name="Abouelleil A."/>
            <person name="Alvarado L."/>
            <person name="Berlin A.M."/>
            <person name="Chapman S.B."/>
            <person name="Dewar J."/>
            <person name="Goldberg J."/>
            <person name="Griggs A."/>
            <person name="Gujja S."/>
            <person name="Hansen M."/>
            <person name="Howarth C."/>
            <person name="Imamovic A."/>
            <person name="Larimer J."/>
            <person name="McCowan C."/>
            <person name="Murphy C."/>
            <person name="Pearson M."/>
            <person name="Priest M."/>
            <person name="Roberts A."/>
            <person name="Saif S."/>
            <person name="Shea T."/>
            <person name="Sykes S."/>
            <person name="Wortman J."/>
            <person name="Nusbaum C."/>
            <person name="Birren B."/>
        </authorList>
    </citation>
    <scope>NUCLEOTIDE SEQUENCE [LARGE SCALE GENOMIC DNA]</scope>
    <source>
        <strain evidence="12">CBS 10118</strain>
    </source>
</reference>
<gene>
    <name evidence="12" type="ORF">I302_01959</name>
    <name evidence="13" type="ORF">I302_103260</name>
</gene>
<evidence type="ECO:0000256" key="8">
    <source>
        <dbReference type="ARBA" id="ARBA00023140"/>
    </source>
</evidence>
<evidence type="ECO:0000256" key="10">
    <source>
        <dbReference type="ARBA" id="ARBA00032565"/>
    </source>
</evidence>
<evidence type="ECO:0000256" key="1">
    <source>
        <dbReference type="ARBA" id="ARBA00004253"/>
    </source>
</evidence>
<keyword evidence="3" id="KW-0813">Transport</keyword>
<dbReference type="InterPro" id="IPR015943">
    <property type="entry name" value="WD40/YVTN_repeat-like_dom_sf"/>
</dbReference>
<evidence type="ECO:0000313" key="12">
    <source>
        <dbReference type="EMBL" id="OCF27124.1"/>
    </source>
</evidence>
<dbReference type="InterPro" id="IPR020472">
    <property type="entry name" value="WD40_PAC1"/>
</dbReference>
<dbReference type="GO" id="GO:0016558">
    <property type="term" value="P:protein import into peroxisome matrix"/>
    <property type="evidence" value="ECO:0007669"/>
    <property type="project" value="InterPro"/>
</dbReference>
<dbReference type="KEGG" id="kbi:30206358"/>
<dbReference type="PROSITE" id="PS50082">
    <property type="entry name" value="WD_REPEATS_2"/>
    <property type="match status" value="3"/>
</dbReference>
<keyword evidence="4" id="KW-0963">Cytoplasm</keyword>
<evidence type="ECO:0000256" key="9">
    <source>
        <dbReference type="ARBA" id="ARBA00024017"/>
    </source>
</evidence>
<dbReference type="PANTHER" id="PTHR46027:SF1">
    <property type="entry name" value="PEROXISOMAL TARGETING SIGNAL 2 RECEPTOR"/>
    <property type="match status" value="1"/>
</dbReference>
<evidence type="ECO:0000256" key="3">
    <source>
        <dbReference type="ARBA" id="ARBA00022448"/>
    </source>
</evidence>
<dbReference type="GO" id="GO:0005053">
    <property type="term" value="F:peroxisome matrix targeting signal-2 binding"/>
    <property type="evidence" value="ECO:0007669"/>
    <property type="project" value="InterPro"/>
</dbReference>
<evidence type="ECO:0000256" key="6">
    <source>
        <dbReference type="ARBA" id="ARBA00022737"/>
    </source>
</evidence>
<dbReference type="GeneID" id="30206358"/>
<accession>A0A1B9G7W4</accession>
<dbReference type="Proteomes" id="UP000092730">
    <property type="component" value="Chromosome 2"/>
</dbReference>
<dbReference type="VEuPathDB" id="FungiDB:I302_01959"/>
<dbReference type="PROSITE" id="PS50294">
    <property type="entry name" value="WD_REPEATS_REGION"/>
    <property type="match status" value="1"/>
</dbReference>
<dbReference type="InterPro" id="IPR019775">
    <property type="entry name" value="WD40_repeat_CS"/>
</dbReference>
<evidence type="ECO:0000313" key="14">
    <source>
        <dbReference type="Proteomes" id="UP000092730"/>
    </source>
</evidence>
<evidence type="ECO:0000256" key="11">
    <source>
        <dbReference type="PROSITE-ProRule" id="PRU00221"/>
    </source>
</evidence>
<evidence type="ECO:0000256" key="2">
    <source>
        <dbReference type="ARBA" id="ARBA00004514"/>
    </source>
</evidence>
<sequence>MNPSHPPPPYLRTKTQRFSHNNLSFSPYLEHRFALASGSNFGLVGNGRVHIIDIDPGSQGGLRLVRYFETRDCVFDVAWNEQHENHIVAGCGNGAIKMFDVTLEGLPIQSWHEHSAEIMSIEWNNLSKDQFITSSWDSTIKIWSSNRATSLLSIQAHKGHLYNATFSPHTPNIIMSCGADGFLKIWDLRSNLSSSSNLSPTLSIPNSGTVRGQPPDEVLYCDWNKYDPSLIASASKDGTIKVFDLRTGSGAGRIVGKHDLAARKVAWDPHSRERMASTGYDMTCRVWNINNPSPSPTYVHSDHTEFVMGLGWSLFDPGLLASAAWDEEVHLYRV</sequence>
<dbReference type="InterPro" id="IPR036322">
    <property type="entry name" value="WD40_repeat_dom_sf"/>
</dbReference>
<dbReference type="SUPFAM" id="SSF50978">
    <property type="entry name" value="WD40 repeat-like"/>
    <property type="match status" value="1"/>
</dbReference>
<dbReference type="PANTHER" id="PTHR46027">
    <property type="entry name" value="PEROXISOMAL TARGETING SIGNAL 2 RECEPTOR"/>
    <property type="match status" value="1"/>
</dbReference>
<reference evidence="13" key="4">
    <citation type="submission" date="2024-02" db="EMBL/GenBank/DDBJ databases">
        <title>Comparative genomics of Cryptococcus and Kwoniella reveals pathogenesis evolution and contrasting modes of karyotype evolution via chromosome fusion or intercentromeric recombination.</title>
        <authorList>
            <person name="Coelho M.A."/>
            <person name="David-Palma M."/>
            <person name="Shea T."/>
            <person name="Bowers K."/>
            <person name="McGinley-Smith S."/>
            <person name="Mohammad A.W."/>
            <person name="Gnirke A."/>
            <person name="Yurkov A.M."/>
            <person name="Nowrousian M."/>
            <person name="Sun S."/>
            <person name="Cuomo C.A."/>
            <person name="Heitman J."/>
        </authorList>
    </citation>
    <scope>NUCLEOTIDE SEQUENCE</scope>
    <source>
        <strain evidence="13">CBS 10118</strain>
    </source>
</reference>
<keyword evidence="14" id="KW-1185">Reference proteome</keyword>
<proteinExistence type="inferred from homology"/>
<keyword evidence="7" id="KW-0653">Protein transport</keyword>
<keyword evidence="5 11" id="KW-0853">WD repeat</keyword>
<evidence type="ECO:0000256" key="4">
    <source>
        <dbReference type="ARBA" id="ARBA00022490"/>
    </source>
</evidence>
<dbReference type="GO" id="GO:0005782">
    <property type="term" value="C:peroxisomal matrix"/>
    <property type="evidence" value="ECO:0007669"/>
    <property type="project" value="UniProtKB-SubCell"/>
</dbReference>
<dbReference type="InterPro" id="IPR044536">
    <property type="entry name" value="PEX7"/>
</dbReference>
<feature type="repeat" description="WD" evidence="11">
    <location>
        <begin position="111"/>
        <end position="153"/>
    </location>
</feature>
<dbReference type="InterPro" id="IPR001680">
    <property type="entry name" value="WD40_rpt"/>
</dbReference>
<dbReference type="RefSeq" id="XP_019048194.1">
    <property type="nucleotide sequence ID" value="XM_019188632.1"/>
</dbReference>
<dbReference type="Gene3D" id="2.130.10.10">
    <property type="entry name" value="YVTN repeat-like/Quinoprotein amine dehydrogenase"/>
    <property type="match status" value="1"/>
</dbReference>
<dbReference type="AlphaFoldDB" id="A0A1B9G7W4"/>
<dbReference type="OrthoDB" id="273771at2759"/>